<feature type="non-terminal residue" evidence="2">
    <location>
        <position position="30"/>
    </location>
</feature>
<name>A0A383DE87_9ZZZZ</name>
<sequence length="30" mass="3271">MNFIDEVFINVSAGDGGNGCLSFRRARNLP</sequence>
<dbReference type="Pfam" id="PF01018">
    <property type="entry name" value="GTP1_OBG"/>
    <property type="match status" value="1"/>
</dbReference>
<dbReference type="InterPro" id="IPR006169">
    <property type="entry name" value="GTP1_OBG_dom"/>
</dbReference>
<dbReference type="Gene3D" id="2.70.210.12">
    <property type="entry name" value="GTP1/OBG domain"/>
    <property type="match status" value="1"/>
</dbReference>
<organism evidence="2">
    <name type="scientific">marine metagenome</name>
    <dbReference type="NCBI Taxonomy" id="408172"/>
    <lineage>
        <taxon>unclassified sequences</taxon>
        <taxon>metagenomes</taxon>
        <taxon>ecological metagenomes</taxon>
    </lineage>
</organism>
<dbReference type="PROSITE" id="PS51883">
    <property type="entry name" value="OBG"/>
    <property type="match status" value="1"/>
</dbReference>
<gene>
    <name evidence="2" type="ORF">METZ01_LOCUS495484</name>
</gene>
<dbReference type="InterPro" id="IPR036726">
    <property type="entry name" value="GTP1_OBG_dom_sf"/>
</dbReference>
<proteinExistence type="predicted"/>
<accession>A0A383DE87</accession>
<dbReference type="AlphaFoldDB" id="A0A383DE87"/>
<protein>
    <recommendedName>
        <fullName evidence="1">Obg domain-containing protein</fullName>
    </recommendedName>
</protein>
<feature type="domain" description="Obg" evidence="1">
    <location>
        <begin position="1"/>
        <end position="30"/>
    </location>
</feature>
<evidence type="ECO:0000259" key="1">
    <source>
        <dbReference type="PROSITE" id="PS51883"/>
    </source>
</evidence>
<reference evidence="2" key="1">
    <citation type="submission" date="2018-05" db="EMBL/GenBank/DDBJ databases">
        <authorList>
            <person name="Lanie J.A."/>
            <person name="Ng W.-L."/>
            <person name="Kazmierczak K.M."/>
            <person name="Andrzejewski T.M."/>
            <person name="Davidsen T.M."/>
            <person name="Wayne K.J."/>
            <person name="Tettelin H."/>
            <person name="Glass J.I."/>
            <person name="Rusch D."/>
            <person name="Podicherti R."/>
            <person name="Tsui H.-C.T."/>
            <person name="Winkler M.E."/>
        </authorList>
    </citation>
    <scope>NUCLEOTIDE SEQUENCE</scope>
</reference>
<dbReference type="EMBL" id="UINC01216478">
    <property type="protein sequence ID" value="SVE42630.1"/>
    <property type="molecule type" value="Genomic_DNA"/>
</dbReference>
<evidence type="ECO:0000313" key="2">
    <source>
        <dbReference type="EMBL" id="SVE42630.1"/>
    </source>
</evidence>
<dbReference type="SUPFAM" id="SSF82051">
    <property type="entry name" value="Obg GTP-binding protein N-terminal domain"/>
    <property type="match status" value="1"/>
</dbReference>